<sequence length="460" mass="51666">MKDRQNTDIPVAEQKAFFAKGKTRDVNFRIAALRRLREGIRRREKEIAAALHADLHKSSFESYMTEIGMTLDEIGFLIRHVKEYAKPQRVPATLSQFPAKCRIQKEPYGVTLVMSPWNYPFLLAFEPAAGAIAAGNCCIIKPSAYAPAVSRVIRELVEELFDPAFVAVVEGGREENSRLLEEKFDYIFFTGSVQVGKLVMKKAAEHLTPVTLELGGKSPCIVAKDADLNLAAKRIVFGKLLNSGQTCVAPDYCLVQEEVLEAFLPLLVKWVSRFWGEHPLEHPDYPRMVNEKHYDRVMGLLAGEKTVIGGTGNRKTLQIAPTILRDISPDAPVMREEIFGPVLPVLPFRTLDEAEHFVAKRPRPLALYLFTKSRSTVRRVTERLSFGGGCVNDTILHLASSRMGFGGVGESGMGSYHGKRSFDTFSHEKSIVDKGRMLDVPLRYPPYTKTKEKLLRRFLK</sequence>
<evidence type="ECO:0000256" key="1">
    <source>
        <dbReference type="ARBA" id="ARBA00009986"/>
    </source>
</evidence>
<reference evidence="9" key="2">
    <citation type="submission" date="2021-04" db="EMBL/GenBank/DDBJ databases">
        <authorList>
            <person name="Gilroy R."/>
        </authorList>
    </citation>
    <scope>NUCLEOTIDE SEQUENCE</scope>
    <source>
        <strain evidence="9">CHK179-7159</strain>
    </source>
</reference>
<dbReference type="CDD" id="cd07136">
    <property type="entry name" value="ALDH_YwdH-P39616"/>
    <property type="match status" value="1"/>
</dbReference>
<dbReference type="Proteomes" id="UP000886858">
    <property type="component" value="Unassembled WGS sequence"/>
</dbReference>
<dbReference type="PIRSF" id="PIRSF036492">
    <property type="entry name" value="ALDH"/>
    <property type="match status" value="1"/>
</dbReference>
<dbReference type="InterPro" id="IPR016163">
    <property type="entry name" value="Ald_DH_C"/>
</dbReference>
<dbReference type="PANTHER" id="PTHR43570">
    <property type="entry name" value="ALDEHYDE DEHYDROGENASE"/>
    <property type="match status" value="1"/>
</dbReference>
<keyword evidence="2 4" id="KW-0560">Oxidoreductase</keyword>
<protein>
    <recommendedName>
        <fullName evidence="4">Aldehyde dehydrogenase</fullName>
    </recommendedName>
</protein>
<evidence type="ECO:0000256" key="5">
    <source>
        <dbReference type="PIRSR" id="PIRSR036492-1"/>
    </source>
</evidence>
<dbReference type="PROSITE" id="PS00070">
    <property type="entry name" value="ALDEHYDE_DEHYDR_CYS"/>
    <property type="match status" value="1"/>
</dbReference>
<dbReference type="SUPFAM" id="SSF53720">
    <property type="entry name" value="ALDH-like"/>
    <property type="match status" value="1"/>
</dbReference>
<dbReference type="GO" id="GO:0004029">
    <property type="term" value="F:aldehyde dehydrogenase (NAD+) activity"/>
    <property type="evidence" value="ECO:0007669"/>
    <property type="project" value="TreeGrafter"/>
</dbReference>
<evidence type="ECO:0000259" key="8">
    <source>
        <dbReference type="Pfam" id="PF00171"/>
    </source>
</evidence>
<evidence type="ECO:0000256" key="3">
    <source>
        <dbReference type="ARBA" id="ARBA00023027"/>
    </source>
</evidence>
<organism evidence="9 10">
    <name type="scientific">Candidatus Eisenbergiella merdipullorum</name>
    <dbReference type="NCBI Taxonomy" id="2838553"/>
    <lineage>
        <taxon>Bacteria</taxon>
        <taxon>Bacillati</taxon>
        <taxon>Bacillota</taxon>
        <taxon>Clostridia</taxon>
        <taxon>Lachnospirales</taxon>
        <taxon>Lachnospiraceae</taxon>
        <taxon>Eisenbergiella</taxon>
    </lineage>
</organism>
<accession>A0A9D2KXU9</accession>
<evidence type="ECO:0000256" key="4">
    <source>
        <dbReference type="PIRNR" id="PIRNR036492"/>
    </source>
</evidence>
<dbReference type="AlphaFoldDB" id="A0A9D2KXU9"/>
<evidence type="ECO:0000256" key="7">
    <source>
        <dbReference type="RuleBase" id="RU003345"/>
    </source>
</evidence>
<keyword evidence="3" id="KW-0520">NAD</keyword>
<evidence type="ECO:0000313" key="10">
    <source>
        <dbReference type="Proteomes" id="UP000886858"/>
    </source>
</evidence>
<gene>
    <name evidence="9" type="ORF">H9717_01780</name>
</gene>
<reference evidence="9" key="1">
    <citation type="journal article" date="2021" name="PeerJ">
        <title>Extensive microbial diversity within the chicken gut microbiome revealed by metagenomics and culture.</title>
        <authorList>
            <person name="Gilroy R."/>
            <person name="Ravi A."/>
            <person name="Getino M."/>
            <person name="Pursley I."/>
            <person name="Horton D.L."/>
            <person name="Alikhan N.F."/>
            <person name="Baker D."/>
            <person name="Gharbi K."/>
            <person name="Hall N."/>
            <person name="Watson M."/>
            <person name="Adriaenssens E.M."/>
            <person name="Foster-Nyarko E."/>
            <person name="Jarju S."/>
            <person name="Secka A."/>
            <person name="Antonio M."/>
            <person name="Oren A."/>
            <person name="Chaudhuri R.R."/>
            <person name="La Ragione R."/>
            <person name="Hildebrand F."/>
            <person name="Pallen M.J."/>
        </authorList>
    </citation>
    <scope>NUCLEOTIDE SEQUENCE</scope>
    <source>
        <strain evidence="9">CHK179-7159</strain>
    </source>
</reference>
<feature type="domain" description="Aldehyde dehydrogenase" evidence="8">
    <location>
        <begin position="13"/>
        <end position="431"/>
    </location>
</feature>
<comment type="caution">
    <text evidence="9">The sequence shown here is derived from an EMBL/GenBank/DDBJ whole genome shotgun (WGS) entry which is preliminary data.</text>
</comment>
<dbReference type="FunFam" id="3.40.309.10:FF:000003">
    <property type="entry name" value="Aldehyde dehydrogenase"/>
    <property type="match status" value="1"/>
</dbReference>
<dbReference type="EMBL" id="DWYY01000023">
    <property type="protein sequence ID" value="HJA91842.1"/>
    <property type="molecule type" value="Genomic_DNA"/>
</dbReference>
<dbReference type="PANTHER" id="PTHR43570:SF16">
    <property type="entry name" value="ALDEHYDE DEHYDROGENASE TYPE III, ISOFORM Q"/>
    <property type="match status" value="1"/>
</dbReference>
<dbReference type="InterPro" id="IPR016160">
    <property type="entry name" value="Ald_DH_CS_CYS"/>
</dbReference>
<dbReference type="Gene3D" id="3.40.309.10">
    <property type="entry name" value="Aldehyde Dehydrogenase, Chain A, domain 2"/>
    <property type="match status" value="1"/>
</dbReference>
<comment type="similarity">
    <text evidence="1 4 7">Belongs to the aldehyde dehydrogenase family.</text>
</comment>
<dbReference type="InterPro" id="IPR016161">
    <property type="entry name" value="Ald_DH/histidinol_DH"/>
</dbReference>
<dbReference type="FunFam" id="3.40.605.10:FF:000004">
    <property type="entry name" value="Aldehyde dehydrogenase"/>
    <property type="match status" value="1"/>
</dbReference>
<dbReference type="InterPro" id="IPR015590">
    <property type="entry name" value="Aldehyde_DH_dom"/>
</dbReference>
<evidence type="ECO:0000256" key="6">
    <source>
        <dbReference type="PROSITE-ProRule" id="PRU10007"/>
    </source>
</evidence>
<evidence type="ECO:0000256" key="2">
    <source>
        <dbReference type="ARBA" id="ARBA00023002"/>
    </source>
</evidence>
<feature type="active site" evidence="5 6">
    <location>
        <position position="213"/>
    </location>
</feature>
<feature type="active site" evidence="5">
    <location>
        <position position="247"/>
    </location>
</feature>
<name>A0A9D2KXU9_9FIRM</name>
<dbReference type="Pfam" id="PF00171">
    <property type="entry name" value="Aldedh"/>
    <property type="match status" value="1"/>
</dbReference>
<dbReference type="InterPro" id="IPR029510">
    <property type="entry name" value="Ald_DH_CS_GLU"/>
</dbReference>
<dbReference type="Gene3D" id="3.40.605.10">
    <property type="entry name" value="Aldehyde Dehydrogenase, Chain A, domain 1"/>
    <property type="match status" value="1"/>
</dbReference>
<evidence type="ECO:0000313" key="9">
    <source>
        <dbReference type="EMBL" id="HJA91842.1"/>
    </source>
</evidence>
<dbReference type="PROSITE" id="PS00687">
    <property type="entry name" value="ALDEHYDE_DEHYDR_GLU"/>
    <property type="match status" value="1"/>
</dbReference>
<dbReference type="InterPro" id="IPR016162">
    <property type="entry name" value="Ald_DH_N"/>
</dbReference>
<dbReference type="GO" id="GO:0006081">
    <property type="term" value="P:aldehyde metabolic process"/>
    <property type="evidence" value="ECO:0007669"/>
    <property type="project" value="InterPro"/>
</dbReference>
<proteinExistence type="inferred from homology"/>
<dbReference type="InterPro" id="IPR012394">
    <property type="entry name" value="Aldehyde_DH_NAD(P)"/>
</dbReference>
<dbReference type="GO" id="GO:0005737">
    <property type="term" value="C:cytoplasm"/>
    <property type="evidence" value="ECO:0007669"/>
    <property type="project" value="TreeGrafter"/>
</dbReference>